<name>A0A8H5AR67_9AGAR</name>
<feature type="compositionally biased region" description="Low complexity" evidence="1">
    <location>
        <begin position="44"/>
        <end position="54"/>
    </location>
</feature>
<gene>
    <name evidence="2" type="ORF">D9619_012444</name>
</gene>
<protein>
    <submittedName>
        <fullName evidence="2">Uncharacterized protein</fullName>
    </submittedName>
</protein>
<dbReference type="Proteomes" id="UP000567179">
    <property type="component" value="Unassembled WGS sequence"/>
</dbReference>
<keyword evidence="3" id="KW-1185">Reference proteome</keyword>
<feature type="region of interest" description="Disordered" evidence="1">
    <location>
        <begin position="43"/>
        <end position="99"/>
    </location>
</feature>
<comment type="caution">
    <text evidence="2">The sequence shown here is derived from an EMBL/GenBank/DDBJ whole genome shotgun (WGS) entry which is preliminary data.</text>
</comment>
<evidence type="ECO:0000313" key="3">
    <source>
        <dbReference type="Proteomes" id="UP000567179"/>
    </source>
</evidence>
<proteinExistence type="predicted"/>
<reference evidence="2 3" key="1">
    <citation type="journal article" date="2020" name="ISME J.">
        <title>Uncovering the hidden diversity of litter-decomposition mechanisms in mushroom-forming fungi.</title>
        <authorList>
            <person name="Floudas D."/>
            <person name="Bentzer J."/>
            <person name="Ahren D."/>
            <person name="Johansson T."/>
            <person name="Persson P."/>
            <person name="Tunlid A."/>
        </authorList>
    </citation>
    <scope>NUCLEOTIDE SEQUENCE [LARGE SCALE GENOMIC DNA]</scope>
    <source>
        <strain evidence="2 3">CBS 101986</strain>
    </source>
</reference>
<sequence length="153" mass="17144">MMRWREYRKDVHFPGFSIQQSLGYGSDPRSDYVVQNIDIVDSYTRNTPSTPPSTRDTDVDDILPSPPIVPAQSLDANPDSDFHYLTRRGSPPLVLSPRTRQGLVHVKQNPLHPGPRVLVALHAAPRAERHSHGTLSHSLVMQSRDALHIETSP</sequence>
<evidence type="ECO:0000256" key="1">
    <source>
        <dbReference type="SAM" id="MobiDB-lite"/>
    </source>
</evidence>
<organism evidence="2 3">
    <name type="scientific">Psilocybe cf. subviscida</name>
    <dbReference type="NCBI Taxonomy" id="2480587"/>
    <lineage>
        <taxon>Eukaryota</taxon>
        <taxon>Fungi</taxon>
        <taxon>Dikarya</taxon>
        <taxon>Basidiomycota</taxon>
        <taxon>Agaricomycotina</taxon>
        <taxon>Agaricomycetes</taxon>
        <taxon>Agaricomycetidae</taxon>
        <taxon>Agaricales</taxon>
        <taxon>Agaricineae</taxon>
        <taxon>Strophariaceae</taxon>
        <taxon>Psilocybe</taxon>
    </lineage>
</organism>
<evidence type="ECO:0000313" key="2">
    <source>
        <dbReference type="EMBL" id="KAF5309468.1"/>
    </source>
</evidence>
<dbReference type="AlphaFoldDB" id="A0A8H5AR67"/>
<accession>A0A8H5AR67</accession>
<dbReference type="EMBL" id="JAACJJ010000059">
    <property type="protein sequence ID" value="KAF5309468.1"/>
    <property type="molecule type" value="Genomic_DNA"/>
</dbReference>